<evidence type="ECO:0000313" key="2">
    <source>
        <dbReference type="EMBL" id="SBS95044.1"/>
    </source>
</evidence>
<dbReference type="EMBL" id="FLQV01001718">
    <property type="protein sequence ID" value="SBT00112.1"/>
    <property type="molecule type" value="Genomic_DNA"/>
</dbReference>
<evidence type="ECO:0000313" key="4">
    <source>
        <dbReference type="Proteomes" id="UP000078546"/>
    </source>
</evidence>
<proteinExistence type="predicted"/>
<gene>
    <name evidence="3" type="ORF">POVCU1_057650</name>
    <name evidence="2" type="ORF">POVCU2_0092670</name>
</gene>
<protein>
    <submittedName>
        <fullName evidence="2">PIR Superfamily Protein</fullName>
    </submittedName>
</protein>
<dbReference type="EMBL" id="FLQU01001928">
    <property type="protein sequence ID" value="SBS95044.1"/>
    <property type="molecule type" value="Genomic_DNA"/>
</dbReference>
<accession>A0A1A8WUN8</accession>
<name>A0A1A8WUN8_PLAOA</name>
<dbReference type="Proteomes" id="UP000078560">
    <property type="component" value="Unassembled WGS sequence"/>
</dbReference>
<dbReference type="InterPro" id="IPR008780">
    <property type="entry name" value="Plasmodium_Vir"/>
</dbReference>
<dbReference type="Pfam" id="PF05795">
    <property type="entry name" value="Plasmodium_Vir"/>
    <property type="match status" value="2"/>
</dbReference>
<reference evidence="4 5" key="1">
    <citation type="submission" date="2016-05" db="EMBL/GenBank/DDBJ databases">
        <authorList>
            <person name="Naeem Raeece"/>
        </authorList>
    </citation>
    <scope>NUCLEOTIDE SEQUENCE [LARGE SCALE GENOMIC DNA]</scope>
</reference>
<evidence type="ECO:0000313" key="5">
    <source>
        <dbReference type="Proteomes" id="UP000078560"/>
    </source>
</evidence>
<reference evidence="2" key="2">
    <citation type="submission" date="2016-05" db="EMBL/GenBank/DDBJ databases">
        <authorList>
            <person name="Lavstsen T."/>
            <person name="Jespersen J.S."/>
        </authorList>
    </citation>
    <scope>NUCLEOTIDE SEQUENCE [LARGE SCALE GENOMIC DNA]</scope>
</reference>
<sequence>MGFTLSDLTSYQAYNIFNSENNVGSCNTSCDKTTPPYTKNTNIYKICCSLKNKLAIINGILPSNDDKKKYCKYLYYWIHEEVIKLTDADQNGKYHEFVSYLLNEWSNVVKYYSTDAEIFKPDLNVMSKDSIIKRKNMFDYYNIYDILKDSIETYNSCSNYHGYLKTIIEPYEEFIGLCSSKSIDCSDFFNPIKEQHHPKYLLGLMPCKLLDPTTKNALSHDIVPEVEMDNPMPGSSHPSEHPYTNRSIVVILPLVGTIFLFSFLYKFTPFGLWLHKVILNKLKINGNIDNKSEHNISEDATQSVHINSKNSQYNIAFQTL</sequence>
<evidence type="ECO:0000256" key="1">
    <source>
        <dbReference type="SAM" id="Phobius"/>
    </source>
</evidence>
<dbReference type="VEuPathDB" id="PlasmoDB:PocGH01_00160400"/>
<feature type="transmembrane region" description="Helical" evidence="1">
    <location>
        <begin position="248"/>
        <end position="274"/>
    </location>
</feature>
<dbReference type="Proteomes" id="UP000078546">
    <property type="component" value="Unassembled WGS sequence"/>
</dbReference>
<organism evidence="2 5">
    <name type="scientific">Plasmodium ovale curtisi</name>
    <dbReference type="NCBI Taxonomy" id="864141"/>
    <lineage>
        <taxon>Eukaryota</taxon>
        <taxon>Sar</taxon>
        <taxon>Alveolata</taxon>
        <taxon>Apicomplexa</taxon>
        <taxon>Aconoidasida</taxon>
        <taxon>Haemosporida</taxon>
        <taxon>Plasmodiidae</taxon>
        <taxon>Plasmodium</taxon>
        <taxon>Plasmodium (Plasmodium)</taxon>
    </lineage>
</organism>
<keyword evidence="1" id="KW-0812">Transmembrane</keyword>
<keyword evidence="1" id="KW-1133">Transmembrane helix</keyword>
<dbReference type="AlphaFoldDB" id="A0A1A8WUN8"/>
<evidence type="ECO:0000313" key="3">
    <source>
        <dbReference type="EMBL" id="SBT00112.1"/>
    </source>
</evidence>
<keyword evidence="1" id="KW-0472">Membrane</keyword>